<dbReference type="EMBL" id="FNGI01000007">
    <property type="protein sequence ID" value="SDL77268.1"/>
    <property type="molecule type" value="Genomic_DNA"/>
</dbReference>
<proteinExistence type="inferred from homology"/>
<dbReference type="PANTHER" id="PTHR40606:SF1">
    <property type="entry name" value="UPF0339 PROTEIN YEGP"/>
    <property type="match status" value="1"/>
</dbReference>
<dbReference type="PANTHER" id="PTHR40606">
    <property type="match status" value="1"/>
</dbReference>
<organism evidence="4 5">
    <name type="scientific">Modicisalibacter muralis</name>
    <dbReference type="NCBI Taxonomy" id="119000"/>
    <lineage>
        <taxon>Bacteria</taxon>
        <taxon>Pseudomonadati</taxon>
        <taxon>Pseudomonadota</taxon>
        <taxon>Gammaproteobacteria</taxon>
        <taxon>Oceanospirillales</taxon>
        <taxon>Halomonadaceae</taxon>
        <taxon>Modicisalibacter</taxon>
    </lineage>
</organism>
<sequence length="109" mass="11894">MGYYDIKLSGSSRYHFTLKAGNHETILSSEIYESKQGALSGILSCQTNSPLDERYDRQTARDGSPYFNLKAGNGQVIGTSEMYSSTAARDNGIESVKTNGPSTDVRDNT</sequence>
<protein>
    <recommendedName>
        <fullName evidence="3">DUF1508 domain-containing protein</fullName>
    </recommendedName>
</protein>
<keyword evidence="5" id="KW-1185">Reference proteome</keyword>
<dbReference type="AlphaFoldDB" id="A0A1G9MSM0"/>
<dbReference type="InterPro" id="IPR010879">
    <property type="entry name" value="DUF1508"/>
</dbReference>
<name>A0A1G9MSM0_9GAMM</name>
<accession>A0A1G9MSM0</accession>
<dbReference type="Proteomes" id="UP000198654">
    <property type="component" value="Unassembled WGS sequence"/>
</dbReference>
<dbReference type="Gene3D" id="2.30.29.80">
    <property type="match status" value="1"/>
</dbReference>
<feature type="domain" description="DUF1508" evidence="3">
    <location>
        <begin position="13"/>
        <end position="56"/>
    </location>
</feature>
<evidence type="ECO:0000256" key="2">
    <source>
        <dbReference type="SAM" id="MobiDB-lite"/>
    </source>
</evidence>
<dbReference type="SUPFAM" id="SSF160113">
    <property type="entry name" value="YegP-like"/>
    <property type="match status" value="2"/>
</dbReference>
<comment type="similarity">
    <text evidence="1">Belongs to the UPF0339 family. Duplicated subfamily.</text>
</comment>
<evidence type="ECO:0000313" key="4">
    <source>
        <dbReference type="EMBL" id="SDL77268.1"/>
    </source>
</evidence>
<dbReference type="InterPro" id="IPR036913">
    <property type="entry name" value="YegP-like_sf"/>
</dbReference>
<evidence type="ECO:0000313" key="5">
    <source>
        <dbReference type="Proteomes" id="UP000198654"/>
    </source>
</evidence>
<feature type="domain" description="DUF1508" evidence="3">
    <location>
        <begin position="61"/>
        <end position="107"/>
    </location>
</feature>
<dbReference type="STRING" id="119000.SAMN05661010_02503"/>
<feature type="region of interest" description="Disordered" evidence="2">
    <location>
        <begin position="88"/>
        <end position="109"/>
    </location>
</feature>
<evidence type="ECO:0000256" key="1">
    <source>
        <dbReference type="ARBA" id="ARBA00007576"/>
    </source>
</evidence>
<reference evidence="4 5" key="1">
    <citation type="submission" date="2016-10" db="EMBL/GenBank/DDBJ databases">
        <authorList>
            <person name="de Groot N.N."/>
        </authorList>
    </citation>
    <scope>NUCLEOTIDE SEQUENCE [LARGE SCALE GENOMIC DNA]</scope>
    <source>
        <strain evidence="4 5">DSM 14789</strain>
    </source>
</reference>
<evidence type="ECO:0000259" key="3">
    <source>
        <dbReference type="Pfam" id="PF07411"/>
    </source>
</evidence>
<dbReference type="Pfam" id="PF07411">
    <property type="entry name" value="DUF1508"/>
    <property type="match status" value="2"/>
</dbReference>
<gene>
    <name evidence="4" type="ORF">SAMN05661010_02503</name>
</gene>
<dbReference type="InterPro" id="IPR051141">
    <property type="entry name" value="UPF0339_domain"/>
</dbReference>